<keyword evidence="12" id="KW-1185">Reference proteome</keyword>
<keyword evidence="7 10" id="KW-0119">Carbohydrate metabolism</keyword>
<keyword evidence="5 10" id="KW-0328">Glycosyltransferase</keyword>
<evidence type="ECO:0000256" key="5">
    <source>
        <dbReference type="ARBA" id="ARBA00022676"/>
    </source>
</evidence>
<name>A0ABV1BFX8_9FIRM</name>
<comment type="similarity">
    <text evidence="2 10">Belongs to the disproportionating enzyme family.</text>
</comment>
<dbReference type="PANTHER" id="PTHR32438:SF5">
    <property type="entry name" value="4-ALPHA-GLUCANOTRANSFERASE DPE1, CHLOROPLASTIC_AMYLOPLASTIC"/>
    <property type="match status" value="1"/>
</dbReference>
<dbReference type="InterPro" id="IPR003385">
    <property type="entry name" value="Glyco_hydro_77"/>
</dbReference>
<dbReference type="EC" id="2.4.1.25" evidence="3 10"/>
<evidence type="ECO:0000256" key="9">
    <source>
        <dbReference type="ARBA" id="ARBA00031501"/>
    </source>
</evidence>
<dbReference type="GO" id="GO:0004134">
    <property type="term" value="F:4-alpha-glucanotransferase activity"/>
    <property type="evidence" value="ECO:0007669"/>
    <property type="project" value="UniProtKB-EC"/>
</dbReference>
<organism evidence="11 12">
    <name type="scientific">Blautia aquisgranensis</name>
    <dbReference type="NCBI Taxonomy" id="3133153"/>
    <lineage>
        <taxon>Bacteria</taxon>
        <taxon>Bacillati</taxon>
        <taxon>Bacillota</taxon>
        <taxon>Clostridia</taxon>
        <taxon>Lachnospirales</taxon>
        <taxon>Lachnospiraceae</taxon>
        <taxon>Blautia</taxon>
    </lineage>
</organism>
<dbReference type="PANTHER" id="PTHR32438">
    <property type="entry name" value="4-ALPHA-GLUCANOTRANSFERASE DPE1, CHLOROPLASTIC/AMYLOPLASTIC"/>
    <property type="match status" value="1"/>
</dbReference>
<proteinExistence type="inferred from homology"/>
<protein>
    <recommendedName>
        <fullName evidence="4 10">4-alpha-glucanotransferase</fullName>
        <ecNumber evidence="3 10">2.4.1.25</ecNumber>
    </recommendedName>
    <alternativeName>
        <fullName evidence="8 10">Amylomaltase</fullName>
    </alternativeName>
    <alternativeName>
        <fullName evidence="9 10">Disproportionating enzyme</fullName>
    </alternativeName>
</protein>
<dbReference type="SUPFAM" id="SSF51445">
    <property type="entry name" value="(Trans)glycosidases"/>
    <property type="match status" value="1"/>
</dbReference>
<dbReference type="RefSeq" id="WP_349057058.1">
    <property type="nucleotide sequence ID" value="NZ_JBBMEJ010000013.1"/>
</dbReference>
<evidence type="ECO:0000256" key="3">
    <source>
        <dbReference type="ARBA" id="ARBA00012560"/>
    </source>
</evidence>
<evidence type="ECO:0000256" key="7">
    <source>
        <dbReference type="ARBA" id="ARBA00023277"/>
    </source>
</evidence>
<dbReference type="InterPro" id="IPR017853">
    <property type="entry name" value="GH"/>
</dbReference>
<evidence type="ECO:0000313" key="11">
    <source>
        <dbReference type="EMBL" id="MEQ2371539.1"/>
    </source>
</evidence>
<evidence type="ECO:0000256" key="6">
    <source>
        <dbReference type="ARBA" id="ARBA00022679"/>
    </source>
</evidence>
<keyword evidence="6 10" id="KW-0808">Transferase</keyword>
<sequence>MRASGILLPVSSLPSRFGIGCFSAEAYEFVDQLVRAGQRYWQILPLGPTGYGDSPYQSFSTFAGNPYFIDLEAFIKEGYLEEGDCEDCDWGGNESYVDYEKIYNSRFRILRKAFEKYDCQADSEYQKFVKENAAWLEDYCLYMAIKDSLGGISWIEWPAELKNREKTALGEAGEKLSREVEFYRFQQYWFFKQWTELKTYANEHGVEIIGDVPIYVAFDSADAWSQPELFQFDKENLPIGVAGCPPDAFSATGQLWGNPLYDWDYHKKTEYAWWTRRMANCMKLYDVVRIDHFRGFDEYYFIPYGDKTAEFGHWEKGPGIELFRTLEKNLGKLNVIAEDLGLLTDSVIQLVEESGFPGMKVLQFAFDANEDSPYLTHRYERNCIVYTGTHDNETTRGWFRNLNQHDRNFAKAYIGCEGKHETAAVWSLIRAAMSSVADRCVIPVQDYLCLGNEARINEPSTLGDNWKWRMKKGQLTEETIKKIYKMTKLYGRIVKQEENGSEDTKETDK</sequence>
<comment type="catalytic activity">
    <reaction evidence="1 10">
        <text>Transfers a segment of a (1-&gt;4)-alpha-D-glucan to a new position in an acceptor, which may be glucose or a (1-&gt;4)-alpha-D-glucan.</text>
        <dbReference type="EC" id="2.4.1.25"/>
    </reaction>
</comment>
<evidence type="ECO:0000313" key="12">
    <source>
        <dbReference type="Proteomes" id="UP001473063"/>
    </source>
</evidence>
<reference evidence="11 12" key="1">
    <citation type="submission" date="2024-03" db="EMBL/GenBank/DDBJ databases">
        <title>Human intestinal bacterial collection.</title>
        <authorList>
            <person name="Pauvert C."/>
            <person name="Hitch T.C.A."/>
            <person name="Clavel T."/>
        </authorList>
    </citation>
    <scope>NUCLEOTIDE SEQUENCE [LARGE SCALE GENOMIC DNA]</scope>
    <source>
        <strain evidence="11 12">CLA-JM-H16</strain>
    </source>
</reference>
<dbReference type="Gene3D" id="3.20.20.80">
    <property type="entry name" value="Glycosidases"/>
    <property type="match status" value="1"/>
</dbReference>
<evidence type="ECO:0000256" key="10">
    <source>
        <dbReference type="RuleBase" id="RU361207"/>
    </source>
</evidence>
<evidence type="ECO:0000256" key="2">
    <source>
        <dbReference type="ARBA" id="ARBA00005684"/>
    </source>
</evidence>
<evidence type="ECO:0000256" key="4">
    <source>
        <dbReference type="ARBA" id="ARBA00020295"/>
    </source>
</evidence>
<comment type="caution">
    <text evidence="11">The sequence shown here is derived from an EMBL/GenBank/DDBJ whole genome shotgun (WGS) entry which is preliminary data.</text>
</comment>
<dbReference type="Proteomes" id="UP001473063">
    <property type="component" value="Unassembled WGS sequence"/>
</dbReference>
<evidence type="ECO:0000256" key="8">
    <source>
        <dbReference type="ARBA" id="ARBA00031423"/>
    </source>
</evidence>
<accession>A0ABV1BFX8</accession>
<dbReference type="NCBIfam" id="NF011080">
    <property type="entry name" value="PRK14508.1-3"/>
    <property type="match status" value="1"/>
</dbReference>
<gene>
    <name evidence="11" type="primary">malQ</name>
    <name evidence="11" type="ORF">WMO28_11450</name>
</gene>
<dbReference type="NCBIfam" id="TIGR00217">
    <property type="entry name" value="malQ"/>
    <property type="match status" value="1"/>
</dbReference>
<evidence type="ECO:0000256" key="1">
    <source>
        <dbReference type="ARBA" id="ARBA00000439"/>
    </source>
</evidence>
<dbReference type="EMBL" id="JBBMEJ010000013">
    <property type="protein sequence ID" value="MEQ2371539.1"/>
    <property type="molecule type" value="Genomic_DNA"/>
</dbReference>
<dbReference type="Pfam" id="PF02446">
    <property type="entry name" value="Glyco_hydro_77"/>
    <property type="match status" value="1"/>
</dbReference>